<dbReference type="STRING" id="1121477.SAMN02745223_03455"/>
<dbReference type="EMBL" id="FQVC01000013">
    <property type="protein sequence ID" value="SHF75478.1"/>
    <property type="molecule type" value="Genomic_DNA"/>
</dbReference>
<reference evidence="3 5" key="1">
    <citation type="submission" date="2015-03" db="EMBL/GenBank/DDBJ databases">
        <authorList>
            <person name="Hassan Y.I."/>
            <person name="Lepp D."/>
            <person name="Zhou T."/>
        </authorList>
    </citation>
    <scope>NUCLEOTIDE SEQUENCE [LARGE SCALE GENOMIC DNA]</scope>
    <source>
        <strain evidence="3 5">DSM 17137</strain>
    </source>
</reference>
<dbReference type="InterPro" id="IPR050697">
    <property type="entry name" value="Adenylyl/Guanylyl_Cyclase_3/4"/>
</dbReference>
<keyword evidence="5" id="KW-1185">Reference proteome</keyword>
<dbReference type="SMART" id="SM01080">
    <property type="entry name" value="CHASE2"/>
    <property type="match status" value="1"/>
</dbReference>
<dbReference type="RefSeq" id="WP_046133891.1">
    <property type="nucleotide sequence ID" value="NZ_FQVC01000013.1"/>
</dbReference>
<evidence type="ECO:0000256" key="1">
    <source>
        <dbReference type="SAM" id="Phobius"/>
    </source>
</evidence>
<reference evidence="4 6" key="2">
    <citation type="submission" date="2016-11" db="EMBL/GenBank/DDBJ databases">
        <authorList>
            <person name="Jaros S."/>
            <person name="Januszkiewicz K."/>
            <person name="Wedrychowicz H."/>
        </authorList>
    </citation>
    <scope>NUCLEOTIDE SEQUENCE [LARGE SCALE GENOMIC DNA]</scope>
    <source>
        <strain evidence="4 6">DSM 17137</strain>
    </source>
</reference>
<dbReference type="CDD" id="cd07302">
    <property type="entry name" value="CHD"/>
    <property type="match status" value="1"/>
</dbReference>
<dbReference type="SMART" id="SM00044">
    <property type="entry name" value="CYCc"/>
    <property type="match status" value="1"/>
</dbReference>
<dbReference type="PANTHER" id="PTHR43081">
    <property type="entry name" value="ADENYLATE CYCLASE, TERMINAL-DIFFERENTIATION SPECIFIC-RELATED"/>
    <property type="match status" value="1"/>
</dbReference>
<evidence type="ECO:0000313" key="5">
    <source>
        <dbReference type="Proteomes" id="UP000033608"/>
    </source>
</evidence>
<dbReference type="GO" id="GO:0009190">
    <property type="term" value="P:cyclic nucleotide biosynthetic process"/>
    <property type="evidence" value="ECO:0007669"/>
    <property type="project" value="InterPro"/>
</dbReference>
<feature type="transmembrane region" description="Helical" evidence="1">
    <location>
        <begin position="364"/>
        <end position="387"/>
    </location>
</feature>
<dbReference type="Pfam" id="PF05226">
    <property type="entry name" value="CHASE2"/>
    <property type="match status" value="1"/>
</dbReference>
<feature type="transmembrane region" description="Helical" evidence="1">
    <location>
        <begin position="393"/>
        <end position="412"/>
    </location>
</feature>
<keyword evidence="1" id="KW-0472">Membrane</keyword>
<dbReference type="InterPro" id="IPR007890">
    <property type="entry name" value="CHASE2"/>
</dbReference>
<dbReference type="InterPro" id="IPR029787">
    <property type="entry name" value="Nucleotide_cyclase"/>
</dbReference>
<dbReference type="SUPFAM" id="SSF55073">
    <property type="entry name" value="Nucleotide cyclase"/>
    <property type="match status" value="1"/>
</dbReference>
<dbReference type="Pfam" id="PF00211">
    <property type="entry name" value="Guanylate_cyc"/>
    <property type="match status" value="1"/>
</dbReference>
<dbReference type="GO" id="GO:0035556">
    <property type="term" value="P:intracellular signal transduction"/>
    <property type="evidence" value="ECO:0007669"/>
    <property type="project" value="InterPro"/>
</dbReference>
<dbReference type="InterPro" id="IPR001054">
    <property type="entry name" value="A/G_cyclase"/>
</dbReference>
<dbReference type="PATRIC" id="fig|1121477.3.peg.1633"/>
<dbReference type="Proteomes" id="UP000184533">
    <property type="component" value="Unassembled WGS sequence"/>
</dbReference>
<dbReference type="OrthoDB" id="9789782at2"/>
<feature type="transmembrane region" description="Helical" evidence="1">
    <location>
        <begin position="335"/>
        <end position="357"/>
    </location>
</feature>
<dbReference type="PROSITE" id="PS50125">
    <property type="entry name" value="GUANYLATE_CYCLASE_2"/>
    <property type="match status" value="1"/>
</dbReference>
<dbReference type="GO" id="GO:0004016">
    <property type="term" value="F:adenylate cyclase activity"/>
    <property type="evidence" value="ECO:0007669"/>
    <property type="project" value="UniProtKB-ARBA"/>
</dbReference>
<evidence type="ECO:0000259" key="2">
    <source>
        <dbReference type="PROSITE" id="PS50125"/>
    </source>
</evidence>
<accession>A0A0F5LVC7</accession>
<organism evidence="3 5">
    <name type="scientific">Devosia limi DSM 17137</name>
    <dbReference type="NCBI Taxonomy" id="1121477"/>
    <lineage>
        <taxon>Bacteria</taxon>
        <taxon>Pseudomonadati</taxon>
        <taxon>Pseudomonadota</taxon>
        <taxon>Alphaproteobacteria</taxon>
        <taxon>Hyphomicrobiales</taxon>
        <taxon>Devosiaceae</taxon>
        <taxon>Devosia</taxon>
    </lineage>
</organism>
<evidence type="ECO:0000313" key="4">
    <source>
        <dbReference type="EMBL" id="SHF75478.1"/>
    </source>
</evidence>
<feature type="domain" description="Guanylate cyclase" evidence="2">
    <location>
        <begin position="453"/>
        <end position="585"/>
    </location>
</feature>
<dbReference type="EMBL" id="LAJF01000037">
    <property type="protein sequence ID" value="KKB86330.1"/>
    <property type="molecule type" value="Genomic_DNA"/>
</dbReference>
<dbReference type="Gene3D" id="3.30.70.1230">
    <property type="entry name" value="Nucleotide cyclase"/>
    <property type="match status" value="1"/>
</dbReference>
<dbReference type="AlphaFoldDB" id="A0A0F5LVC7"/>
<evidence type="ECO:0000313" key="6">
    <source>
        <dbReference type="Proteomes" id="UP000184533"/>
    </source>
</evidence>
<gene>
    <name evidence="4" type="ORF">SAMN02745223_03455</name>
    <name evidence="3" type="ORF">VW29_02890</name>
</gene>
<protein>
    <submittedName>
        <fullName evidence="4">Adenylate cyclase</fullName>
    </submittedName>
</protein>
<keyword evidence="1" id="KW-0812">Transmembrane</keyword>
<keyword evidence="1" id="KW-1133">Transmembrane helix</keyword>
<evidence type="ECO:0000313" key="3">
    <source>
        <dbReference type="EMBL" id="KKB86330.1"/>
    </source>
</evidence>
<dbReference type="PANTHER" id="PTHR43081:SF1">
    <property type="entry name" value="ADENYLATE CYCLASE, TERMINAL-DIFFERENTIATION SPECIFIC"/>
    <property type="match status" value="1"/>
</dbReference>
<proteinExistence type="predicted"/>
<sequence length="693" mass="72542">MWKRRLSAIVAGAVIVLLLTLLRASDPYPLRVARESSFDFFQQIQSREAVQLPIRIVDIDEASLASVGQWPWSRRTMAEIARRLTELGAAVVAFDVLFPEPDRLSPSAIVAGGEDYDAEFAAALAAGPSVLSLSENAGGAASLVAPKAGVAITGVDPTGRLPVLSGAAMPLPLLVDAAAGLGVASLGRDGSGVARRLPLLWSTDAGLMPTLAVEALRVAQGASTLVLLGDTIGAGTVEALRIGDFTVPTGPSGDLWLYYRPLPQEIYVPARALLAADYAALAPQIAGHIVFVGTSASGLLDIRTNALGDAVPGVSIHVQALEQMLTGRYLNRADWVGGLEAAVFVVTGLAITLVIVLTGPLIGLLVSLVIAALTVAGSWLAFSQFGLLIDPSFALLGALLVYAAMAFFQFAVTDADKRRIRGAFAHYVAPAVLAEIENNADTLKLGGDVRELTVMFCDVRNYSAIAERTEPVELVRLLNTLFAALGAAITRHLGTIDKFMGDAVMAFWNAPLDVERHALQACIAALDMREALRGYNAANARLGVAPVHIGIGIATGPALVGNMGFEQRFDYSCVGDTVNVASRIEGACRVVGYDILVTAETRAAAPELAMLEAGAIALKGMSERETVYLLVGRGGLAGFDALAAAHEALMAALRAGDGAAELARCREVAEAVEPGLAAFYAAVEGRREDFAKD</sequence>
<name>A0A0F5LVC7_9HYPH</name>
<dbReference type="Proteomes" id="UP000033608">
    <property type="component" value="Unassembled WGS sequence"/>
</dbReference>